<comment type="caution">
    <text evidence="1">The sequence shown here is derived from an EMBL/GenBank/DDBJ whole genome shotgun (WGS) entry which is preliminary data.</text>
</comment>
<protein>
    <submittedName>
        <fullName evidence="1">Uncharacterized protein</fullName>
    </submittedName>
</protein>
<gene>
    <name evidence="1" type="ORF">DZ860_14025</name>
</gene>
<dbReference type="AlphaFoldDB" id="A0A3A6R1V6"/>
<keyword evidence="2" id="KW-1185">Reference proteome</keyword>
<accession>A0A3A6R1V6</accession>
<dbReference type="OrthoDB" id="5891878at2"/>
<proteinExistence type="predicted"/>
<organism evidence="1 2">
    <name type="scientific">Vibrio sinensis</name>
    <dbReference type="NCBI Taxonomy" id="2302434"/>
    <lineage>
        <taxon>Bacteria</taxon>
        <taxon>Pseudomonadati</taxon>
        <taxon>Pseudomonadota</taxon>
        <taxon>Gammaproteobacteria</taxon>
        <taxon>Vibrionales</taxon>
        <taxon>Vibrionaceae</taxon>
        <taxon>Vibrio</taxon>
    </lineage>
</organism>
<sequence>MGEKTKVAVVTETVLVDGIYHTEQRSGKDRRQARQIKWRFYERRHVIDPRHNSAKQINEEV</sequence>
<name>A0A3A6R1V6_9VIBR</name>
<dbReference type="EMBL" id="QVMU01000013">
    <property type="protein sequence ID" value="RJX70004.1"/>
    <property type="molecule type" value="Genomic_DNA"/>
</dbReference>
<evidence type="ECO:0000313" key="1">
    <source>
        <dbReference type="EMBL" id="RJX70004.1"/>
    </source>
</evidence>
<evidence type="ECO:0000313" key="2">
    <source>
        <dbReference type="Proteomes" id="UP000273252"/>
    </source>
</evidence>
<dbReference type="Proteomes" id="UP000273252">
    <property type="component" value="Unassembled WGS sequence"/>
</dbReference>
<dbReference type="RefSeq" id="WP_120032320.1">
    <property type="nucleotide sequence ID" value="NZ_QVMU01000013.1"/>
</dbReference>
<reference evidence="1 2" key="1">
    <citation type="submission" date="2018-08" db="EMBL/GenBank/DDBJ databases">
        <title>Vibrio isolated from the Eastern China Marginal Seas.</title>
        <authorList>
            <person name="Li Y."/>
        </authorList>
    </citation>
    <scope>NUCLEOTIDE SEQUENCE [LARGE SCALE GENOMIC DNA]</scope>
    <source>
        <strain evidence="1 2">BEI233</strain>
    </source>
</reference>